<dbReference type="KEGG" id="mmj:MSMAS_1477"/>
<evidence type="ECO:0000256" key="7">
    <source>
        <dbReference type="ARBA" id="ARBA00023136"/>
    </source>
</evidence>
<organism evidence="10 11">
    <name type="scientific">Methanosarcina mazei S-6</name>
    <dbReference type="NCBI Taxonomy" id="213585"/>
    <lineage>
        <taxon>Archaea</taxon>
        <taxon>Methanobacteriati</taxon>
        <taxon>Methanobacteriota</taxon>
        <taxon>Stenosarchaea group</taxon>
        <taxon>Methanomicrobia</taxon>
        <taxon>Methanosarcinales</taxon>
        <taxon>Methanosarcinaceae</taxon>
        <taxon>Methanosarcina</taxon>
    </lineage>
</organism>
<dbReference type="AlphaFoldDB" id="A0A0E3RHZ7"/>
<evidence type="ECO:0000256" key="3">
    <source>
        <dbReference type="ARBA" id="ARBA00022475"/>
    </source>
</evidence>
<dbReference type="RefSeq" id="WP_011035106.1">
    <property type="nucleotide sequence ID" value="NZ_CP009512.1"/>
</dbReference>
<comment type="subcellular location">
    <subcellularLocation>
        <location evidence="1">Cell membrane</location>
        <topology evidence="1">Multi-pass membrane protein</topology>
    </subcellularLocation>
</comment>
<evidence type="ECO:0000256" key="8">
    <source>
        <dbReference type="SAM" id="Phobius"/>
    </source>
</evidence>
<dbReference type="SUPFAM" id="SSF160240">
    <property type="entry name" value="Cation efflux protein cytoplasmic domain-like"/>
    <property type="match status" value="1"/>
</dbReference>
<evidence type="ECO:0000256" key="6">
    <source>
        <dbReference type="ARBA" id="ARBA00023065"/>
    </source>
</evidence>
<evidence type="ECO:0000256" key="1">
    <source>
        <dbReference type="ARBA" id="ARBA00004651"/>
    </source>
</evidence>
<dbReference type="Gene3D" id="3.30.70.1350">
    <property type="entry name" value="Cation efflux protein, cytoplasmic domain"/>
    <property type="match status" value="1"/>
</dbReference>
<dbReference type="FunFam" id="3.30.70.1350:FF:000014">
    <property type="entry name" value="Cation efflux system protein"/>
    <property type="match status" value="1"/>
</dbReference>
<dbReference type="GeneID" id="31597316"/>
<dbReference type="InterPro" id="IPR002524">
    <property type="entry name" value="Cation_efflux"/>
</dbReference>
<evidence type="ECO:0000256" key="5">
    <source>
        <dbReference type="ARBA" id="ARBA00022989"/>
    </source>
</evidence>
<reference evidence="10 11" key="1">
    <citation type="submission" date="2014-07" db="EMBL/GenBank/DDBJ databases">
        <title>Methanogenic archaea and the global carbon cycle.</title>
        <authorList>
            <person name="Henriksen J.R."/>
            <person name="Luke J."/>
            <person name="Reinhart S."/>
            <person name="Benedict M.N."/>
            <person name="Youngblut N.D."/>
            <person name="Metcalf M.E."/>
            <person name="Whitaker R.J."/>
            <person name="Metcalf W.W."/>
        </authorList>
    </citation>
    <scope>NUCLEOTIDE SEQUENCE [LARGE SCALE GENOMIC DNA]</scope>
    <source>
        <strain evidence="10 11">S-6</strain>
    </source>
</reference>
<dbReference type="GO" id="GO:0005886">
    <property type="term" value="C:plasma membrane"/>
    <property type="evidence" value="ECO:0007669"/>
    <property type="project" value="UniProtKB-SubCell"/>
</dbReference>
<dbReference type="PATRIC" id="fig|213585.10.peg.1864"/>
<feature type="transmembrane region" description="Helical" evidence="8">
    <location>
        <begin position="6"/>
        <end position="37"/>
    </location>
</feature>
<protein>
    <submittedName>
        <fullName evidence="10">Cobalt-zinc-cadmium resistance protein</fullName>
    </submittedName>
</protein>
<sequence length="151" mass="16454">MTSLAVLIGAIGVWLGYPIIDPLIGLLIIVAILKIVIDTSKPVFIRLLDGVEPETIDKVKSIAESVDGVCEVTDLRVRWIGHRLHAEINISVSPSLSVEEGHEIANRTREKLLKSLPHISGTNIHVDPSTAPGECFHFVPVLQKAATNKRT</sequence>
<accession>A0A0E3RHZ7</accession>
<keyword evidence="5 8" id="KW-1133">Transmembrane helix</keyword>
<name>A0A0E3RHZ7_METMZ</name>
<keyword evidence="7 8" id="KW-0472">Membrane</keyword>
<evidence type="ECO:0000259" key="9">
    <source>
        <dbReference type="Pfam" id="PF16916"/>
    </source>
</evidence>
<dbReference type="InterPro" id="IPR027469">
    <property type="entry name" value="Cation_efflux_TMD_sf"/>
</dbReference>
<evidence type="ECO:0000256" key="2">
    <source>
        <dbReference type="ARBA" id="ARBA00022448"/>
    </source>
</evidence>
<keyword evidence="6" id="KW-0406">Ion transport</keyword>
<keyword evidence="3" id="KW-1003">Cell membrane</keyword>
<evidence type="ECO:0000313" key="11">
    <source>
        <dbReference type="Proteomes" id="UP000033097"/>
    </source>
</evidence>
<dbReference type="InterPro" id="IPR036837">
    <property type="entry name" value="Cation_efflux_CTD_sf"/>
</dbReference>
<dbReference type="Pfam" id="PF16916">
    <property type="entry name" value="ZT_dimer"/>
    <property type="match status" value="1"/>
</dbReference>
<keyword evidence="2" id="KW-0813">Transport</keyword>
<dbReference type="SUPFAM" id="SSF161111">
    <property type="entry name" value="Cation efflux protein transmembrane domain-like"/>
    <property type="match status" value="1"/>
</dbReference>
<dbReference type="NCBIfam" id="TIGR01297">
    <property type="entry name" value="CDF"/>
    <property type="match status" value="1"/>
</dbReference>
<dbReference type="HOGENOM" id="CLU_1862690_0_0_2"/>
<dbReference type="STRING" id="213585.MSMAS_1477"/>
<dbReference type="PANTHER" id="PTHR43840">
    <property type="entry name" value="MITOCHONDRIAL METAL TRANSPORTER 1-RELATED"/>
    <property type="match status" value="1"/>
</dbReference>
<dbReference type="Gene3D" id="1.20.1510.10">
    <property type="entry name" value="Cation efflux protein transmembrane domain"/>
    <property type="match status" value="1"/>
</dbReference>
<dbReference type="EMBL" id="CP009512">
    <property type="protein sequence ID" value="AKB64673.1"/>
    <property type="molecule type" value="Genomic_DNA"/>
</dbReference>
<dbReference type="GO" id="GO:0008324">
    <property type="term" value="F:monoatomic cation transmembrane transporter activity"/>
    <property type="evidence" value="ECO:0007669"/>
    <property type="project" value="InterPro"/>
</dbReference>
<evidence type="ECO:0000256" key="4">
    <source>
        <dbReference type="ARBA" id="ARBA00022692"/>
    </source>
</evidence>
<gene>
    <name evidence="10" type="ORF">MSMAS_1477</name>
</gene>
<dbReference type="InterPro" id="IPR050291">
    <property type="entry name" value="CDF_Transporter"/>
</dbReference>
<proteinExistence type="predicted"/>
<feature type="domain" description="Cation efflux protein cytoplasmic" evidence="9">
    <location>
        <begin position="52"/>
        <end position="128"/>
    </location>
</feature>
<dbReference type="PANTHER" id="PTHR43840:SF15">
    <property type="entry name" value="MITOCHONDRIAL METAL TRANSPORTER 1-RELATED"/>
    <property type="match status" value="1"/>
</dbReference>
<dbReference type="InterPro" id="IPR027470">
    <property type="entry name" value="Cation_efflux_CTD"/>
</dbReference>
<evidence type="ECO:0000313" key="10">
    <source>
        <dbReference type="EMBL" id="AKB64673.1"/>
    </source>
</evidence>
<keyword evidence="4 8" id="KW-0812">Transmembrane</keyword>
<dbReference type="Proteomes" id="UP000033097">
    <property type="component" value="Chromosome"/>
</dbReference>